<dbReference type="RefSeq" id="WP_076931404.1">
    <property type="nucleotide sequence ID" value="NZ_LT605205.1"/>
</dbReference>
<dbReference type="FunFam" id="3.40.50.720:FF:000173">
    <property type="entry name" value="3-oxoacyl-[acyl-carrier protein] reductase"/>
    <property type="match status" value="1"/>
</dbReference>
<accession>A0A1R3SZH8</accession>
<sequence>MTKYALVTGGSRGIGRAICIRLASMGYSVLINYNNSLQEAEQTLEAVRNAGADGELIRFDVADREQVEAAFNQWTTNHPDHYIEVLVNNAGIRKDNLMLWMEPDEWDSVINVSLNGFYNITRLLVKNMLVKRFGRIVNIVSLSGIKGMPGQTNYSASKAGVIAGTKALAQEVAKKGVTVNAVAPGFIKSDMTQDLDENELKKMIPSGRFGTPEEVASLVGFLVSKEAGYITGEVISINGGIYT</sequence>
<dbReference type="EC" id="1.1.1.100" evidence="5"/>
<dbReference type="NCBIfam" id="NF009466">
    <property type="entry name" value="PRK12826.1-2"/>
    <property type="match status" value="1"/>
</dbReference>
<dbReference type="STRING" id="1642647.PSM36_2790"/>
<comment type="similarity">
    <text evidence="1 3">Belongs to the short-chain dehydrogenases/reductases (SDR) family.</text>
</comment>
<protein>
    <submittedName>
        <fullName evidence="5">3-oxoacyl-[acyl-carrier-protein] reductase FabG</fullName>
        <ecNumber evidence="5">1.1.1.100</ecNumber>
    </submittedName>
</protein>
<evidence type="ECO:0000313" key="5">
    <source>
        <dbReference type="EMBL" id="SCD21586.1"/>
    </source>
</evidence>
<name>A0A1R3SZH8_9BACT</name>
<dbReference type="SUPFAM" id="SSF51735">
    <property type="entry name" value="NAD(P)-binding Rossmann-fold domains"/>
    <property type="match status" value="1"/>
</dbReference>
<dbReference type="SMART" id="SM00822">
    <property type="entry name" value="PKS_KR"/>
    <property type="match status" value="1"/>
</dbReference>
<dbReference type="Proteomes" id="UP000187464">
    <property type="component" value="Chromosome I"/>
</dbReference>
<dbReference type="PANTHER" id="PTHR42879:SF2">
    <property type="entry name" value="3-OXOACYL-[ACYL-CARRIER-PROTEIN] REDUCTASE FABG"/>
    <property type="match status" value="1"/>
</dbReference>
<dbReference type="PRINTS" id="PR00080">
    <property type="entry name" value="SDRFAMILY"/>
</dbReference>
<organism evidence="5 6">
    <name type="scientific">Proteiniphilum saccharofermentans</name>
    <dbReference type="NCBI Taxonomy" id="1642647"/>
    <lineage>
        <taxon>Bacteria</taxon>
        <taxon>Pseudomonadati</taxon>
        <taxon>Bacteroidota</taxon>
        <taxon>Bacteroidia</taxon>
        <taxon>Bacteroidales</taxon>
        <taxon>Dysgonomonadaceae</taxon>
        <taxon>Proteiniphilum</taxon>
    </lineage>
</organism>
<dbReference type="InterPro" id="IPR057326">
    <property type="entry name" value="KR_dom"/>
</dbReference>
<evidence type="ECO:0000259" key="4">
    <source>
        <dbReference type="SMART" id="SM00822"/>
    </source>
</evidence>
<dbReference type="PANTHER" id="PTHR42879">
    <property type="entry name" value="3-OXOACYL-(ACYL-CARRIER-PROTEIN) REDUCTASE"/>
    <property type="match status" value="1"/>
</dbReference>
<feature type="domain" description="Ketoreductase" evidence="4">
    <location>
        <begin position="3"/>
        <end position="190"/>
    </location>
</feature>
<proteinExistence type="inferred from homology"/>
<dbReference type="Pfam" id="PF00106">
    <property type="entry name" value="adh_short"/>
    <property type="match status" value="1"/>
</dbReference>
<evidence type="ECO:0000313" key="6">
    <source>
        <dbReference type="Proteomes" id="UP000187464"/>
    </source>
</evidence>
<evidence type="ECO:0000256" key="3">
    <source>
        <dbReference type="RuleBase" id="RU000363"/>
    </source>
</evidence>
<evidence type="ECO:0000256" key="1">
    <source>
        <dbReference type="ARBA" id="ARBA00006484"/>
    </source>
</evidence>
<dbReference type="Gene3D" id="3.40.50.720">
    <property type="entry name" value="NAD(P)-binding Rossmann-like Domain"/>
    <property type="match status" value="1"/>
</dbReference>
<dbReference type="PRINTS" id="PR00081">
    <property type="entry name" value="GDHRDH"/>
</dbReference>
<keyword evidence="6" id="KW-1185">Reference proteome</keyword>
<dbReference type="AlphaFoldDB" id="A0A1R3SZH8"/>
<gene>
    <name evidence="5" type="primary">fabG3</name>
    <name evidence="5" type="ORF">PSM36_2790</name>
</gene>
<dbReference type="GO" id="GO:0004316">
    <property type="term" value="F:3-oxoacyl-[acyl-carrier-protein] reductase (NADPH) activity"/>
    <property type="evidence" value="ECO:0007669"/>
    <property type="project" value="UniProtKB-EC"/>
</dbReference>
<keyword evidence="2 5" id="KW-0560">Oxidoreductase</keyword>
<dbReference type="EMBL" id="LT605205">
    <property type="protein sequence ID" value="SCD21586.1"/>
    <property type="molecule type" value="Genomic_DNA"/>
</dbReference>
<dbReference type="NCBIfam" id="NF004200">
    <property type="entry name" value="PRK05653.1-5"/>
    <property type="match status" value="1"/>
</dbReference>
<dbReference type="KEGG" id="psac:PSM36_2790"/>
<dbReference type="InterPro" id="IPR036291">
    <property type="entry name" value="NAD(P)-bd_dom_sf"/>
</dbReference>
<dbReference type="InterPro" id="IPR050259">
    <property type="entry name" value="SDR"/>
</dbReference>
<reference evidence="5 6" key="1">
    <citation type="submission" date="2016-08" db="EMBL/GenBank/DDBJ databases">
        <authorList>
            <person name="Seilhamer J.J."/>
        </authorList>
    </citation>
    <scope>NUCLEOTIDE SEQUENCE [LARGE SCALE GENOMIC DNA]</scope>
    <source>
        <strain evidence="5">M3/6</strain>
    </source>
</reference>
<dbReference type="InterPro" id="IPR002347">
    <property type="entry name" value="SDR_fam"/>
</dbReference>
<evidence type="ECO:0000256" key="2">
    <source>
        <dbReference type="ARBA" id="ARBA00023002"/>
    </source>
</evidence>